<evidence type="ECO:0000256" key="1">
    <source>
        <dbReference type="ARBA" id="ARBA00023015"/>
    </source>
</evidence>
<evidence type="ECO:0000256" key="3">
    <source>
        <dbReference type="ARBA" id="ARBA00023163"/>
    </source>
</evidence>
<proteinExistence type="predicted"/>
<organism evidence="5 6">
    <name type="scientific">Pseudomonas fluorescens</name>
    <dbReference type="NCBI Taxonomy" id="294"/>
    <lineage>
        <taxon>Bacteria</taxon>
        <taxon>Pseudomonadati</taxon>
        <taxon>Pseudomonadota</taxon>
        <taxon>Gammaproteobacteria</taxon>
        <taxon>Pseudomonadales</taxon>
        <taxon>Pseudomonadaceae</taxon>
        <taxon>Pseudomonas</taxon>
    </lineage>
</organism>
<dbReference type="GO" id="GO:0003700">
    <property type="term" value="F:DNA-binding transcription factor activity"/>
    <property type="evidence" value="ECO:0007669"/>
    <property type="project" value="InterPro"/>
</dbReference>
<reference evidence="5 6" key="2">
    <citation type="journal article" date="2018" name="Nature">
        <title>Mutant phenotypes for thousands of bacterial genes of unknown function.</title>
        <authorList>
            <person name="Price M.N."/>
            <person name="Wetmore K.M."/>
            <person name="Waters R.J."/>
            <person name="Callaghan M."/>
            <person name="Ray J."/>
            <person name="Liu H."/>
            <person name="Kuehl J.V."/>
            <person name="Melnyk R.A."/>
            <person name="Lamson J.S."/>
            <person name="Suh Y."/>
            <person name="Carlson H.K."/>
            <person name="Esquivel Z."/>
            <person name="Sadeeshkumar H."/>
            <person name="Chakraborty R."/>
            <person name="Zane G.M."/>
            <person name="Rubin B.E."/>
            <person name="Wall J.D."/>
            <person name="Visel A."/>
            <person name="Bristow J."/>
            <person name="Blow M.J."/>
            <person name="Arkin A.P."/>
            <person name="Deutschbauer A.M."/>
        </authorList>
    </citation>
    <scope>NUCLEOTIDE SEQUENCE [LARGE SCALE GENOMIC DNA]</scope>
    <source>
        <strain evidence="5 6">FW300-N2E2</strain>
    </source>
</reference>
<evidence type="ECO:0000313" key="6">
    <source>
        <dbReference type="Proteomes" id="UP000076083"/>
    </source>
</evidence>
<evidence type="ECO:0000313" key="5">
    <source>
        <dbReference type="EMBL" id="AMZ71310.1"/>
    </source>
</evidence>
<feature type="domain" description="HTH araC/xylS-type" evidence="4">
    <location>
        <begin position="209"/>
        <end position="305"/>
    </location>
</feature>
<dbReference type="PANTHER" id="PTHR47894">
    <property type="entry name" value="HTH-TYPE TRANSCRIPTIONAL REGULATOR GADX"/>
    <property type="match status" value="1"/>
</dbReference>
<keyword evidence="1" id="KW-0805">Transcription regulation</keyword>
<gene>
    <name evidence="5" type="ORF">TK06_09415</name>
</gene>
<keyword evidence="2" id="KW-0238">DNA-binding</keyword>
<name>A0A159ZVY5_PSEFL</name>
<dbReference type="InterPro" id="IPR009057">
    <property type="entry name" value="Homeodomain-like_sf"/>
</dbReference>
<dbReference type="PROSITE" id="PS01124">
    <property type="entry name" value="HTH_ARAC_FAMILY_2"/>
    <property type="match status" value="1"/>
</dbReference>
<dbReference type="InterPro" id="IPR018060">
    <property type="entry name" value="HTH_AraC"/>
</dbReference>
<dbReference type="AlphaFoldDB" id="A0A159ZVY5"/>
<accession>A0A159ZVY5</accession>
<dbReference type="SMART" id="SM00342">
    <property type="entry name" value="HTH_ARAC"/>
    <property type="match status" value="1"/>
</dbReference>
<evidence type="ECO:0000259" key="4">
    <source>
        <dbReference type="PROSITE" id="PS01124"/>
    </source>
</evidence>
<dbReference type="Pfam" id="PF12625">
    <property type="entry name" value="Arabinose_bd"/>
    <property type="match status" value="1"/>
</dbReference>
<dbReference type="SUPFAM" id="SSF46689">
    <property type="entry name" value="Homeodomain-like"/>
    <property type="match status" value="1"/>
</dbReference>
<dbReference type="Pfam" id="PF12833">
    <property type="entry name" value="HTH_18"/>
    <property type="match status" value="1"/>
</dbReference>
<evidence type="ECO:0000256" key="2">
    <source>
        <dbReference type="ARBA" id="ARBA00023125"/>
    </source>
</evidence>
<dbReference type="Gene3D" id="1.10.10.60">
    <property type="entry name" value="Homeodomain-like"/>
    <property type="match status" value="1"/>
</dbReference>
<protein>
    <recommendedName>
        <fullName evidence="4">HTH araC/xylS-type domain-containing protein</fullName>
    </recommendedName>
</protein>
<dbReference type="PANTHER" id="PTHR47894:SF1">
    <property type="entry name" value="HTH-TYPE TRANSCRIPTIONAL REGULATOR VQSM"/>
    <property type="match status" value="1"/>
</dbReference>
<keyword evidence="3" id="KW-0804">Transcription</keyword>
<sequence>MLFGTGLKPLDFEKSAKMVDLDQEQLLLSNALRLSGCPFLGLDIGLAARISSYGLLGYAMMTAADLRSGLQIPITLPALLGTYFSLSLVVDGEKVQLRADHCRAPKELEPILTELCLGSFKTIMSDMVGSSFELVQACFRYESFEGASEAYRDAFGCEVQFEYSCSMIVFDTAALDICLPLANSLCHRKTLELCQHQNRDLVSNREWLEKLRTFLALNLKEPPAFDALAQQMHCSSRTLRRQLDGQHTSYRQQLDELRFAKAKALLSSESGTIDQIAEQVGFSDGAALRRAFRRWCGLSPKVFRS</sequence>
<dbReference type="Proteomes" id="UP000076083">
    <property type="component" value="Chromosome"/>
</dbReference>
<dbReference type="GO" id="GO:0005829">
    <property type="term" value="C:cytosol"/>
    <property type="evidence" value="ECO:0007669"/>
    <property type="project" value="TreeGrafter"/>
</dbReference>
<dbReference type="GO" id="GO:0000976">
    <property type="term" value="F:transcription cis-regulatory region binding"/>
    <property type="evidence" value="ECO:0007669"/>
    <property type="project" value="TreeGrafter"/>
</dbReference>
<dbReference type="InterPro" id="IPR032687">
    <property type="entry name" value="AraC-type_N"/>
</dbReference>
<reference evidence="6" key="1">
    <citation type="submission" date="2016-04" db="EMBL/GenBank/DDBJ databases">
        <authorList>
            <person name="Ray J."/>
            <person name="Price M."/>
            <person name="Deutschbauer A."/>
        </authorList>
    </citation>
    <scope>NUCLEOTIDE SEQUENCE [LARGE SCALE GENOMIC DNA]</scope>
    <source>
        <strain evidence="6">FW300-N2E2</strain>
    </source>
</reference>
<dbReference type="EMBL" id="CP015225">
    <property type="protein sequence ID" value="AMZ71310.1"/>
    <property type="molecule type" value="Genomic_DNA"/>
</dbReference>